<dbReference type="EMBL" id="BDIP01000945">
    <property type="protein sequence ID" value="GIQ83153.1"/>
    <property type="molecule type" value="Genomic_DNA"/>
</dbReference>
<dbReference type="Gene3D" id="1.10.8.1220">
    <property type="match status" value="1"/>
</dbReference>
<comment type="similarity">
    <text evidence="2">Belongs to the dynein heavy chain family.</text>
</comment>
<keyword evidence="7" id="KW-0067">ATP-binding</keyword>
<dbReference type="InterPro" id="IPR042222">
    <property type="entry name" value="Dynein_2_N"/>
</dbReference>
<dbReference type="InterPro" id="IPR013602">
    <property type="entry name" value="Dynein_heavy_linker"/>
</dbReference>
<keyword evidence="8" id="KW-0243">Dynein</keyword>
<dbReference type="GO" id="GO:0030286">
    <property type="term" value="C:dynein complex"/>
    <property type="evidence" value="ECO:0007669"/>
    <property type="project" value="UniProtKB-KW"/>
</dbReference>
<dbReference type="Pfam" id="PF12775">
    <property type="entry name" value="AAA_7"/>
    <property type="match status" value="1"/>
</dbReference>
<dbReference type="Pfam" id="PF12780">
    <property type="entry name" value="AAA_8"/>
    <property type="match status" value="1"/>
</dbReference>
<comment type="subcellular location">
    <subcellularLocation>
        <location evidence="1">Cytoplasm</location>
        <location evidence="1">Cytoskeleton</location>
        <location evidence="1">Cilium axoneme</location>
    </subcellularLocation>
</comment>
<dbReference type="Gene3D" id="1.20.920.20">
    <property type="match status" value="1"/>
</dbReference>
<dbReference type="GO" id="GO:0007018">
    <property type="term" value="P:microtubule-based movement"/>
    <property type="evidence" value="ECO:0007669"/>
    <property type="project" value="InterPro"/>
</dbReference>
<evidence type="ECO:0000259" key="16">
    <source>
        <dbReference type="SMART" id="SM00382"/>
    </source>
</evidence>
<protein>
    <submittedName>
        <fullName evidence="17">Dynein heavy chain</fullName>
    </submittedName>
</protein>
<dbReference type="InterPro" id="IPR025662">
    <property type="entry name" value="Sigma_54_int_dom_ATP-bd_1"/>
</dbReference>
<dbReference type="SUPFAM" id="SSF52540">
    <property type="entry name" value="P-loop containing nucleoside triphosphate hydrolases"/>
    <property type="match status" value="4"/>
</dbReference>
<dbReference type="Pfam" id="PF08393">
    <property type="entry name" value="DHC_N2"/>
    <property type="match status" value="1"/>
</dbReference>
<gene>
    <name evidence="17" type="ORF">KIPB_004427</name>
</gene>
<evidence type="ECO:0000256" key="11">
    <source>
        <dbReference type="ARBA" id="ARBA00023175"/>
    </source>
</evidence>
<evidence type="ECO:0000256" key="4">
    <source>
        <dbReference type="ARBA" id="ARBA00022701"/>
    </source>
</evidence>
<dbReference type="Gene3D" id="3.20.180.20">
    <property type="entry name" value="Dynein heavy chain, N-terminal domain 2"/>
    <property type="match status" value="1"/>
</dbReference>
<dbReference type="Gene3D" id="1.20.1270.280">
    <property type="match status" value="1"/>
</dbReference>
<dbReference type="FunFam" id="3.10.490.20:FF:000009">
    <property type="entry name" value="Dynein heavy chain 4"/>
    <property type="match status" value="1"/>
</dbReference>
<feature type="region of interest" description="Disordered" evidence="15">
    <location>
        <begin position="1749"/>
        <end position="1775"/>
    </location>
</feature>
<dbReference type="OrthoDB" id="5593012at2759"/>
<dbReference type="PANTHER" id="PTHR22878:SF68">
    <property type="entry name" value="DYNEIN HEAVY CHAIN 6, AXONEMAL-LIKE"/>
    <property type="match status" value="1"/>
</dbReference>
<feature type="non-terminal residue" evidence="17">
    <location>
        <position position="1"/>
    </location>
</feature>
<dbReference type="Gene3D" id="3.40.50.300">
    <property type="entry name" value="P-loop containing nucleotide triphosphate hydrolases"/>
    <property type="match status" value="5"/>
</dbReference>
<evidence type="ECO:0000256" key="5">
    <source>
        <dbReference type="ARBA" id="ARBA00022737"/>
    </source>
</evidence>
<dbReference type="PANTHER" id="PTHR22878">
    <property type="entry name" value="DYNEIN HEAVY CHAIN 6, AXONEMAL-LIKE-RELATED"/>
    <property type="match status" value="1"/>
</dbReference>
<evidence type="ECO:0000256" key="12">
    <source>
        <dbReference type="ARBA" id="ARBA00023212"/>
    </source>
</evidence>
<evidence type="ECO:0000256" key="13">
    <source>
        <dbReference type="ARBA" id="ARBA00023273"/>
    </source>
</evidence>
<dbReference type="FunFam" id="1.10.287.2620:FF:000001">
    <property type="entry name" value="Cytoplasmic dynein heavy chain 1"/>
    <property type="match status" value="1"/>
</dbReference>
<keyword evidence="6" id="KW-0547">Nucleotide-binding</keyword>
<dbReference type="Gene3D" id="6.10.140.1060">
    <property type="match status" value="1"/>
</dbReference>
<dbReference type="FunFam" id="3.40.50.300:FF:000044">
    <property type="entry name" value="Dynein heavy chain 5, axonemal"/>
    <property type="match status" value="1"/>
</dbReference>
<accession>A0A9K3CVN7</accession>
<feature type="compositionally biased region" description="Basic and acidic residues" evidence="15">
    <location>
        <begin position="505"/>
        <end position="538"/>
    </location>
</feature>
<comment type="caution">
    <text evidence="17">The sequence shown here is derived from an EMBL/GenBank/DDBJ whole genome shotgun (WGS) entry which is preliminary data.</text>
</comment>
<dbReference type="InterPro" id="IPR024743">
    <property type="entry name" value="Dynein_HC_stalk"/>
</dbReference>
<reference evidence="17 18" key="1">
    <citation type="journal article" date="2018" name="PLoS ONE">
        <title>The draft genome of Kipferlia bialata reveals reductive genome evolution in fornicate parasites.</title>
        <authorList>
            <person name="Tanifuji G."/>
            <person name="Takabayashi S."/>
            <person name="Kume K."/>
            <person name="Takagi M."/>
            <person name="Nakayama T."/>
            <person name="Kamikawa R."/>
            <person name="Inagaki Y."/>
            <person name="Hashimoto T."/>
        </authorList>
    </citation>
    <scope>NUCLEOTIDE SEQUENCE [LARGE SCALE GENOMIC DNA]</scope>
    <source>
        <strain evidence="17">NY0173</strain>
    </source>
</reference>
<dbReference type="GO" id="GO:0051959">
    <property type="term" value="F:dynein light intermediate chain binding"/>
    <property type="evidence" value="ECO:0007669"/>
    <property type="project" value="InterPro"/>
</dbReference>
<keyword evidence="10" id="KW-0969">Cilium</keyword>
<name>A0A9K3CVN7_9EUKA</name>
<dbReference type="InterPro" id="IPR043160">
    <property type="entry name" value="Dynein_C_barrel"/>
</dbReference>
<keyword evidence="18" id="KW-1185">Reference proteome</keyword>
<feature type="compositionally biased region" description="Basic and acidic residues" evidence="15">
    <location>
        <begin position="40"/>
        <end position="54"/>
    </location>
</feature>
<feature type="domain" description="AAA+ ATPase" evidence="16">
    <location>
        <begin position="1161"/>
        <end position="1298"/>
    </location>
</feature>
<dbReference type="InterPro" id="IPR004273">
    <property type="entry name" value="Dynein_heavy_D6_P-loop"/>
</dbReference>
<dbReference type="GO" id="GO:0005874">
    <property type="term" value="C:microtubule"/>
    <property type="evidence" value="ECO:0007669"/>
    <property type="project" value="UniProtKB-KW"/>
</dbReference>
<dbReference type="GO" id="GO:0008569">
    <property type="term" value="F:minus-end-directed microtubule motor activity"/>
    <property type="evidence" value="ECO:0007669"/>
    <property type="project" value="InterPro"/>
</dbReference>
<evidence type="ECO:0000256" key="8">
    <source>
        <dbReference type="ARBA" id="ARBA00023017"/>
    </source>
</evidence>
<feature type="region of interest" description="Disordered" evidence="15">
    <location>
        <begin position="503"/>
        <end position="553"/>
    </location>
</feature>
<dbReference type="Gene3D" id="3.10.490.20">
    <property type="match status" value="1"/>
</dbReference>
<evidence type="ECO:0000256" key="7">
    <source>
        <dbReference type="ARBA" id="ARBA00022840"/>
    </source>
</evidence>
<dbReference type="Pfam" id="PF03028">
    <property type="entry name" value="Dynein_heavy"/>
    <property type="match status" value="1"/>
</dbReference>
<dbReference type="FunFam" id="1.10.8.720:FF:000001">
    <property type="entry name" value="dynein heavy chain 7, axonemal"/>
    <property type="match status" value="1"/>
</dbReference>
<dbReference type="FunFam" id="1.10.8.1220:FF:000001">
    <property type="entry name" value="Dynein axonemal heavy chain 5"/>
    <property type="match status" value="1"/>
</dbReference>
<dbReference type="Pfam" id="PF17857">
    <property type="entry name" value="AAA_lid_1"/>
    <property type="match status" value="1"/>
</dbReference>
<dbReference type="FunFam" id="1.20.920.20:FF:000006">
    <property type="entry name" value="Dynein, axonemal, heavy chain 6"/>
    <property type="match status" value="1"/>
</dbReference>
<dbReference type="InterPro" id="IPR041228">
    <property type="entry name" value="Dynein_C"/>
</dbReference>
<evidence type="ECO:0000256" key="6">
    <source>
        <dbReference type="ARBA" id="ARBA00022741"/>
    </source>
</evidence>
<dbReference type="InterPro" id="IPR024317">
    <property type="entry name" value="Dynein_heavy_chain_D4_dom"/>
</dbReference>
<dbReference type="FunFam" id="3.40.50.300:FF:001145">
    <property type="entry name" value="Putative dynein heavy chain"/>
    <property type="match status" value="1"/>
</dbReference>
<dbReference type="GO" id="GO:0005930">
    <property type="term" value="C:axoneme"/>
    <property type="evidence" value="ECO:0007669"/>
    <property type="project" value="UniProtKB-SubCell"/>
</dbReference>
<dbReference type="Pfam" id="PF18198">
    <property type="entry name" value="AAA_lid_11"/>
    <property type="match status" value="1"/>
</dbReference>
<dbReference type="GO" id="GO:0045505">
    <property type="term" value="F:dynein intermediate chain binding"/>
    <property type="evidence" value="ECO:0007669"/>
    <property type="project" value="InterPro"/>
</dbReference>
<dbReference type="Gene3D" id="1.10.472.130">
    <property type="match status" value="1"/>
</dbReference>
<evidence type="ECO:0000256" key="10">
    <source>
        <dbReference type="ARBA" id="ARBA00023069"/>
    </source>
</evidence>
<dbReference type="InterPro" id="IPR027417">
    <property type="entry name" value="P-loop_NTPase"/>
</dbReference>
<evidence type="ECO:0000256" key="2">
    <source>
        <dbReference type="ARBA" id="ARBA00008887"/>
    </source>
</evidence>
<dbReference type="GO" id="GO:0005524">
    <property type="term" value="F:ATP binding"/>
    <property type="evidence" value="ECO:0007669"/>
    <property type="project" value="UniProtKB-KW"/>
</dbReference>
<feature type="domain" description="AAA+ ATPase" evidence="16">
    <location>
        <begin position="1440"/>
        <end position="1582"/>
    </location>
</feature>
<dbReference type="FunFam" id="3.20.180.20:FF:000003">
    <property type="entry name" value="Dynein heavy chain 12, axonemal"/>
    <property type="match status" value="1"/>
</dbReference>
<dbReference type="FunFam" id="3.40.50.300:FF:002141">
    <property type="entry name" value="Dynein heavy chain"/>
    <property type="match status" value="1"/>
</dbReference>
<dbReference type="FunFam" id="1.20.140.100:FF:000004">
    <property type="entry name" value="Dynein axonemal heavy chain 6"/>
    <property type="match status" value="1"/>
</dbReference>
<keyword evidence="5" id="KW-0677">Repeat</keyword>
<dbReference type="InterPro" id="IPR042228">
    <property type="entry name" value="Dynein_linker_3"/>
</dbReference>
<evidence type="ECO:0000313" key="18">
    <source>
        <dbReference type="Proteomes" id="UP000265618"/>
    </source>
</evidence>
<dbReference type="PROSITE" id="PS00675">
    <property type="entry name" value="SIGMA54_INTERACT_1"/>
    <property type="match status" value="1"/>
</dbReference>
<dbReference type="Gene3D" id="1.10.8.720">
    <property type="entry name" value="Region D6 of dynein motor"/>
    <property type="match status" value="1"/>
</dbReference>
<dbReference type="Gene3D" id="1.10.8.710">
    <property type="match status" value="1"/>
</dbReference>
<dbReference type="FunFam" id="3.40.50.300:FF:000362">
    <property type="entry name" value="Dynein, axonemal, heavy chain 6"/>
    <property type="match status" value="1"/>
</dbReference>
<dbReference type="SMART" id="SM00382">
    <property type="entry name" value="AAA"/>
    <property type="match status" value="3"/>
</dbReference>
<organism evidence="17 18">
    <name type="scientific">Kipferlia bialata</name>
    <dbReference type="NCBI Taxonomy" id="797122"/>
    <lineage>
        <taxon>Eukaryota</taxon>
        <taxon>Metamonada</taxon>
        <taxon>Carpediemonas-like organisms</taxon>
        <taxon>Kipferlia</taxon>
    </lineage>
</organism>
<dbReference type="FunFam" id="1.20.920.30:FF:000002">
    <property type="entry name" value="Dynein axonemal heavy chain 3"/>
    <property type="match status" value="1"/>
</dbReference>
<dbReference type="Pfam" id="PF12781">
    <property type="entry name" value="AAA_9"/>
    <property type="match status" value="1"/>
</dbReference>
<dbReference type="InterPro" id="IPR042219">
    <property type="entry name" value="AAA_lid_11_sf"/>
</dbReference>
<keyword evidence="13" id="KW-0966">Cell projection</keyword>
<keyword evidence="4" id="KW-0493">Microtubule</keyword>
<dbReference type="Pfam" id="PF12774">
    <property type="entry name" value="AAA_6"/>
    <property type="match status" value="1"/>
</dbReference>
<evidence type="ECO:0000256" key="1">
    <source>
        <dbReference type="ARBA" id="ARBA00004430"/>
    </source>
</evidence>
<evidence type="ECO:0000256" key="3">
    <source>
        <dbReference type="ARBA" id="ARBA00022490"/>
    </source>
</evidence>
<dbReference type="Pfam" id="PF17852">
    <property type="entry name" value="Dynein_AAA_lid"/>
    <property type="match status" value="1"/>
</dbReference>
<dbReference type="InterPro" id="IPR035699">
    <property type="entry name" value="AAA_6"/>
</dbReference>
<evidence type="ECO:0000313" key="17">
    <source>
        <dbReference type="EMBL" id="GIQ83153.1"/>
    </source>
</evidence>
<evidence type="ECO:0000256" key="15">
    <source>
        <dbReference type="SAM" id="MobiDB-lite"/>
    </source>
</evidence>
<proteinExistence type="inferred from homology"/>
<keyword evidence="3" id="KW-0963">Cytoplasm</keyword>
<dbReference type="Pfam" id="PF18199">
    <property type="entry name" value="Dynein_C"/>
    <property type="match status" value="1"/>
</dbReference>
<dbReference type="InterPro" id="IPR003593">
    <property type="entry name" value="AAA+_ATPase"/>
</dbReference>
<dbReference type="Gene3D" id="1.20.920.30">
    <property type="match status" value="1"/>
</dbReference>
<dbReference type="FunFam" id="1.10.8.710:FF:000004">
    <property type="entry name" value="Dynein axonemal heavy chain 6"/>
    <property type="match status" value="1"/>
</dbReference>
<feature type="region of interest" description="Disordered" evidence="15">
    <location>
        <begin position="33"/>
        <end position="55"/>
    </location>
</feature>
<feature type="coiled-coil region" evidence="14">
    <location>
        <begin position="2765"/>
        <end position="2848"/>
    </location>
</feature>
<evidence type="ECO:0000256" key="14">
    <source>
        <dbReference type="SAM" id="Coils"/>
    </source>
</evidence>
<keyword evidence="12" id="KW-0206">Cytoskeleton</keyword>
<dbReference type="Proteomes" id="UP000265618">
    <property type="component" value="Unassembled WGS sequence"/>
</dbReference>
<keyword evidence="9 14" id="KW-0175">Coiled coil</keyword>
<dbReference type="InterPro" id="IPR043157">
    <property type="entry name" value="Dynein_AAA1S"/>
</dbReference>
<keyword evidence="11" id="KW-0505">Motor protein</keyword>
<dbReference type="Gene3D" id="1.20.140.100">
    <property type="entry name" value="Dynein heavy chain, N-terminal domain 2"/>
    <property type="match status" value="1"/>
</dbReference>
<dbReference type="InterPro" id="IPR041658">
    <property type="entry name" value="AAA_lid_11"/>
</dbReference>
<dbReference type="InterPro" id="IPR041589">
    <property type="entry name" value="DNAH3_AAA_lid_1"/>
</dbReference>
<dbReference type="Pfam" id="PF12777">
    <property type="entry name" value="MT"/>
    <property type="match status" value="1"/>
</dbReference>
<dbReference type="InterPro" id="IPR041466">
    <property type="entry name" value="Dynein_AAA5_ext"/>
</dbReference>
<dbReference type="InterPro" id="IPR026983">
    <property type="entry name" value="DHC"/>
</dbReference>
<dbReference type="Gene3D" id="1.10.287.2620">
    <property type="match status" value="1"/>
</dbReference>
<dbReference type="Gene3D" id="1.20.58.1120">
    <property type="match status" value="1"/>
</dbReference>
<dbReference type="InterPro" id="IPR035706">
    <property type="entry name" value="AAA_9"/>
</dbReference>
<evidence type="ECO:0000256" key="9">
    <source>
        <dbReference type="ARBA" id="ARBA00023054"/>
    </source>
</evidence>
<feature type="domain" description="AAA+ ATPase" evidence="16">
    <location>
        <begin position="1909"/>
        <end position="2057"/>
    </location>
</feature>
<sequence length="3988" mass="446046">AKAAEEIDRASDQMLTLVLDTCRLVESRAKADVGSGDSILGDKTEGEEGEEGSKTDLPLFVQRKLEMSRSIVAAKRMQQKQKHAVSVAYEEKRRLDAFIRLVDMMLTHSIAYMVQDAANALVRRTQVVDETDKQKRGGARQRLVPGLIACQLNIPDDASAVGYAPSIPSVGDTLTHSIEELISSSALSTRLVHLHALRGYFVHPDKPGLPRPQSLSEVLSLYEPHVTALASLNKVFEASETSAASFAQEFEPLLVVADFKRTFDREAFLAAPHPVTELVDALQNYQKWVVAIERVPVGHRLVAVQAHSKDLKGNLLPVAQGAIETLQEAALGQLRTLCSDTATALRGHQKALTQKEGARLDLPEYVNYVKYVATVAGERRRLAEDIARADGILEVLENSGVSVDVTDRSRVQTIHEEQEETTRAHRAAREYIAKEKASQLGGLDKRHDQVVQQVSDLKLDATSGLVVSPDADATTALQRVNDIRDQLATLRTRSDTYNGYASLLKVEEKAEPKEGEEGEGEGEREGEAEEKKDVAAPEKDEEEEKEAVSTDYDSSSLDETIALVDLKRDIWSAVAEWNDKYEEITNMDWRAQDVEEVVTFIQTAYKNAVRFSRRLEGDEVSLQLMRTIDTLRLKISLLQDLGNPALQNRHWSKVFSILDSPSLSPKVSFSLDSLLQAGAQAHRQAIGEISAVASGEFSLELALKQITAAWQDMAFQCKAHMRGGKAKPDPSVVLPLEDQYHILASVEDITQLLEDNQVTLQTMLASRFIVGIRKTVEVWEKRLGLLSELLDEWLQCQLSWLYLEVIFAPEDIKRQLPVESTQFEEVNAKWRDFMQSVAATPSVLSVLETPDILATFVDHNKRLDGIQKKLEQYLETKRMAFPRFFFLSNDELLEILSQTTEPRAVQPHLRKIFENIATLEFEDHKEPQPSADEAAEPVIKTVTEITHMASTEGESVKFLRKIKASGPVENWLMSVEDAMKETIKWYSGETLRAMHKEEREHWLFAWPAQCVLACDQIDFCTGVEDALTDAAPGQTDASLGIYYDGVLSNITGLVELVRGDLTKLQRRAIGTLIVVTVHGRDVVHGMLSPKHENYCTSVNDFGWLKQLRYYYDTKSQDVMLKQTSTSFAAGYEFYGVTARLVITPLTDRCYMTLTTAIHLHLGGSPQGPAGTGKTETVKDLAKAMMIQCVVFNCSDGLDYKMMGRFFSGLAQTGAWACFDEFNRIDIEVLSVIAQQILSIQRAIMVEAKTFVFEGSEIKLNPQCGFFITMNPGYAGRTELPDNLKALFRPIAMMVPDYSLIAEIILFSEGFSTAKGLARKMTRLYKLSSEQLSQQDHYDFGMRAIKAVLVMAGACKRQYTDLSEDVVLIRAMRDSNVPKYLSEDVPLFMGIVQDLFPGVDIPEVDFGILQEMIETVMAEQHLQTVPSFITKILQFFDTHVVRHGLMLVGESGTGKTVVRDVLFETLNRLAKDPELCKESNQYRETIQTVLNPKAITMGELYGEFNLTSHEWTDGLVANIARKLTPGANQGLKQWIVFDGPVDALWIENMNTVLDDNKMLCLANGERIRLPPMVNAIFEVRDLAVASPATVSRCGMVFMEDEHIGWAAPVRKWLAEKRRLLMHLSCVEDLQLDLTHFEQEAEVATSKHRSIALSKERTDTEAIDAEVAVLPDVQNLKTLDEHLGSVADLAIARLYAQLEGVVPALIKYCRNNAQEYMASLDAQLVQGVLDLMEAQIAKRISVMDDRLRAQQKRAKEKKAAEAPEEDEGESEKDNRLDLSSHPMVLTPVLKRTLDMRLLFSLTWSMGGNLVGDCRPGFDDKLNSILRDKELHAAHPTADIPALQALVPRGMADGKPMTVFDYYVDEVSRSFAPWSQAVPKFTYDPAVPSYECIVPTVDSVRQTALVALLAQAGKNVLLCGPTGTAKSVVLSSWLRTGECEEEFNTASLGFSAQTQPEQTEGLLQEKLERKRKNLFGPPAGKRQIFFVDDINMPAQEIYGAQPPVELVRQIIDQEGCYDRKKLFFKHFANCQFMAACAPAGGGRNAMTMRLVRRFHLLAAPELSEASLRTIFTSILGGFLDTPFGPAKLSFSEALLDLSSPLVDATINLYNTMKDTMRPTPVKSHYTFNLRDLAGSVLGLLTASPLTVSSKSDLTRLWVHESARVFRDRLIDDADRKRFDNIVVDQLTDTVEIGKWTEMAVHPEPVSVLIGEGGVDGMMIGRWAPTKAETKRLVNMTDDTPPQERLSVLEYRPVGDADEYTPLLQEQQEDYNLSNSGAEMNLVFFRDAVKHLSRVHRIITRPRGNALCVGMGGSGRQSLARLAAHLAGFSVIQPEISKVYGFNEFKEDIKRVLLRSGAENQATVFLMSDNQIVEESFLELVNNLLNSGEVPNLWAVDEFENIIETCRPQVKALGKHETRDAIYQHFVNQCRANLHIVLALSPVGSAFRRRCRQFPALISCMTIDWFSPWPGQALKSVANGLLANVDLGPEGPRMRDAVASVMVTIHESVMNASEQFFQQLRRRVYTTPTSYLELVRQYSEMLAKTRDELQQRHDTFANGLEKLTSTRAQVADMQVELNDLQPVLEQSAVQTDQLMVRLKVDSKEANIVRVTVAKEEKDVAQLTLRAKAIQEDAQRDLDEAMPAYEAAVVALRSLNKGDITEIRSFKTPPAMVMTVMEAVCILLGEKPTWDEAKKLMGNTQFLPNLEKYDKDHIPAKTLRKLRKYIQDPEFVPKKVERVSVAAMSLCMWVIAINTYAKVAATVEPKKLRLKEAQEELQLQQSELAKKQGELASVEQRLAELQGQFDESTARKAELEQRIADTKVRLVRAKKLVDGLAEEYDRWSDEKARYAAEIGVVVGNVLVCSGYIAYLGPFTIEYRKDLVDKWIKACVRAGIPVTDAEGFGLEAIAGDPVQTRHWMQCGLPSDSLSIDNAIICTQSRRWPLMIDPQGQAVQWVQKMEKERGLQCVKPTNPNFLRVLENCVRIGTPVLLENVGETLDPALNPILAKEIYRSQGRLLIRLGDQEIDYNPDFQLYITTRLANPTYSPEVSIKAAIINMAVSTVGLEEQLLALVVNSERPDLEETRDKLVVELDENRRELKSIQDNILEMLASSTGNILDNEDLINALNNSKVTQISIDERVSVAEKTAAEINTARERYRPSAVRGQVLYFTLASLAGIDPMYVYSLGFFRQLFQRCLTLAPASDDFDERIANIISYTTMSTFEQVSRGLFEKHKSMFAFLMASAVERQSGIVLMNSWVAFLRGPSEKMVHAAAEDASKPEWATNAHWGGVQFLQTLPAFGLDFAATVGASEGWKTWITHDSPETEPLPDDWDERLGAFDRLLLVRCVRSERVLFSIPLYVGASLGAEYLTPPEFSLEKAFQDTTTTTPIIFILSPGADPLTYLFALAKERGFTDKLRTVSLGQGQGEVAERMLKRAWAQGEWVCLQNCHLCVSWMTSLDRIVEEMPSKTDIHPDFRLWLTSMPSDKFPSGVLATGVKLTNEAPRGLRANLLLSYQQVDGKEHEEAVPHTRRGAWKRLLFGLTFFHAVLQERRRFGPIGFNIPYDFSITDLQVSMKMLKQYLNSPGEGVPYQALRYLTGEIAYGGRVTDDWDQRCVVSVLDKFYTEDILSEGYAFDTTGLYKPPAGTASLPDVLQYVQSLPLAESPLVYGLHPNADITYQALESAAILDTIVQIQPRVGGGEEGLTPQQMVMRKCRDIMSQLPPNLDVSDNPHPDSFVVLKQTGTPSPFSTVLRQECDRYNKLLNLIRESLKEVQSGINGLTVMSDSLEKVFDAALLDRVPEAWKSICYPCLKPLSSFVRDLVKRVAFHKSWIVDGPPAEYWIGAFYFPHGFMTGILQQHSRMTSLPIDSLVFSTHVLPFGATPERPPCGVNLSGLYAEGCRWDQEKGSLIDPEPGVLMEELPSIWLEPIPIQGEFYHPDNTYEIPMYTTTKRHGVLSTTGSSTNFVTPLHFPCTQPEAHWIQRGAAAFIQSPN</sequence>